<dbReference type="SUPFAM" id="SSF55729">
    <property type="entry name" value="Acyl-CoA N-acyltransferases (Nat)"/>
    <property type="match status" value="1"/>
</dbReference>
<accession>A0A177NV54</accession>
<evidence type="ECO:0000256" key="5">
    <source>
        <dbReference type="ARBA" id="ARBA00050607"/>
    </source>
</evidence>
<keyword evidence="2 15" id="KW-0963">Cytoplasm</keyword>
<evidence type="ECO:0000256" key="6">
    <source>
        <dbReference type="ARBA" id="ARBA00050652"/>
    </source>
</evidence>
<evidence type="ECO:0000256" key="7">
    <source>
        <dbReference type="ARBA" id="ARBA00051538"/>
    </source>
</evidence>
<gene>
    <name evidence="15" type="primary">aat</name>
    <name evidence="16" type="ORF">A1355_23235</name>
</gene>
<dbReference type="GO" id="GO:0030163">
    <property type="term" value="P:protein catabolic process"/>
    <property type="evidence" value="ECO:0007669"/>
    <property type="project" value="UniProtKB-UniRule"/>
</dbReference>
<keyword evidence="4 15" id="KW-0012">Acyltransferase</keyword>
<dbReference type="NCBIfam" id="TIGR00667">
    <property type="entry name" value="aat"/>
    <property type="match status" value="1"/>
</dbReference>
<name>A0A177NV54_9GAMM</name>
<dbReference type="PANTHER" id="PTHR30098:SF2">
    <property type="entry name" value="LEUCYL_PHENYLALANYL-TRNA--PROTEIN TRANSFERASE"/>
    <property type="match status" value="1"/>
</dbReference>
<evidence type="ECO:0000256" key="3">
    <source>
        <dbReference type="ARBA" id="ARBA00022679"/>
    </source>
</evidence>
<evidence type="ECO:0000256" key="14">
    <source>
        <dbReference type="ARBA" id="ARBA00083640"/>
    </source>
</evidence>
<evidence type="ECO:0000256" key="9">
    <source>
        <dbReference type="ARBA" id="ARBA00061535"/>
    </source>
</evidence>
<comment type="catalytic activity">
    <reaction evidence="7 15">
        <text>N-terminal L-lysyl-[protein] + L-leucyl-tRNA(Leu) = N-terminal L-leucyl-L-lysyl-[protein] + tRNA(Leu) + H(+)</text>
        <dbReference type="Rhea" id="RHEA:12340"/>
        <dbReference type="Rhea" id="RHEA-COMP:9613"/>
        <dbReference type="Rhea" id="RHEA-COMP:9622"/>
        <dbReference type="Rhea" id="RHEA-COMP:12670"/>
        <dbReference type="Rhea" id="RHEA-COMP:12671"/>
        <dbReference type="ChEBI" id="CHEBI:15378"/>
        <dbReference type="ChEBI" id="CHEBI:65249"/>
        <dbReference type="ChEBI" id="CHEBI:78442"/>
        <dbReference type="ChEBI" id="CHEBI:78494"/>
        <dbReference type="ChEBI" id="CHEBI:133043"/>
        <dbReference type="EC" id="2.3.2.6"/>
    </reaction>
</comment>
<dbReference type="FunFam" id="3.30.70.3550:FF:000001">
    <property type="entry name" value="Leucyl/phenylalanyl-tRNA--protein transferase"/>
    <property type="match status" value="1"/>
</dbReference>
<proteinExistence type="inferred from homology"/>
<dbReference type="RefSeq" id="WP_064026844.1">
    <property type="nucleotide sequence ID" value="NZ_LUUK01000097.1"/>
</dbReference>
<dbReference type="GO" id="GO:0005737">
    <property type="term" value="C:cytoplasm"/>
    <property type="evidence" value="ECO:0007669"/>
    <property type="project" value="UniProtKB-SubCell"/>
</dbReference>
<evidence type="ECO:0000256" key="10">
    <source>
        <dbReference type="ARBA" id="ARBA00066767"/>
    </source>
</evidence>
<evidence type="ECO:0000256" key="15">
    <source>
        <dbReference type="HAMAP-Rule" id="MF_00688"/>
    </source>
</evidence>
<evidence type="ECO:0000256" key="13">
    <source>
        <dbReference type="ARBA" id="ARBA00077165"/>
    </source>
</evidence>
<dbReference type="GO" id="GO:0008914">
    <property type="term" value="F:leucyl-tRNA--protein transferase activity"/>
    <property type="evidence" value="ECO:0007669"/>
    <property type="project" value="UniProtKB-UniRule"/>
</dbReference>
<dbReference type="InterPro" id="IPR042203">
    <property type="entry name" value="Leu/Phe-tRNA_Trfase_C"/>
</dbReference>
<comment type="similarity">
    <text evidence="9 15">Belongs to the L/F-transferase family.</text>
</comment>
<sequence length="230" mass="25719">MQLSVLDPLRPGQAFPPLERALTEPNGLLAIGGCLSPRRLVNAYRHGAFPWFNPGEPILWWSPDPRLVLFPQSLNVSRSLAKTLRRGHFEIRRDTAFAEVIEACAAPRREDGGTWITDDMRAAYQTLHQLGVAHSWETWQNGELVGGLYGLAIGRVFFGESMFHRATDASKVAFVDLVRHLDSWGYQLIDCQVSSDHLLSLGAEDIPRREFAAALAVLCKQAPHPQAWQI</sequence>
<evidence type="ECO:0000256" key="2">
    <source>
        <dbReference type="ARBA" id="ARBA00022490"/>
    </source>
</evidence>
<dbReference type="OrthoDB" id="9790282at2"/>
<evidence type="ECO:0000313" key="17">
    <source>
        <dbReference type="Proteomes" id="UP000077628"/>
    </source>
</evidence>
<dbReference type="Gene3D" id="3.40.630.70">
    <property type="entry name" value="Leucyl/phenylalanyl-tRNA-protein transferase, C-terminal domain"/>
    <property type="match status" value="1"/>
</dbReference>
<dbReference type="Pfam" id="PF03588">
    <property type="entry name" value="Leu_Phe_trans"/>
    <property type="match status" value="1"/>
</dbReference>
<comment type="catalytic activity">
    <reaction evidence="6 15">
        <text>N-terminal L-arginyl-[protein] + L-leucyl-tRNA(Leu) = N-terminal L-leucyl-L-arginyl-[protein] + tRNA(Leu) + H(+)</text>
        <dbReference type="Rhea" id="RHEA:50416"/>
        <dbReference type="Rhea" id="RHEA-COMP:9613"/>
        <dbReference type="Rhea" id="RHEA-COMP:9622"/>
        <dbReference type="Rhea" id="RHEA-COMP:12672"/>
        <dbReference type="Rhea" id="RHEA-COMP:12673"/>
        <dbReference type="ChEBI" id="CHEBI:15378"/>
        <dbReference type="ChEBI" id="CHEBI:64719"/>
        <dbReference type="ChEBI" id="CHEBI:78442"/>
        <dbReference type="ChEBI" id="CHEBI:78494"/>
        <dbReference type="ChEBI" id="CHEBI:133044"/>
        <dbReference type="EC" id="2.3.2.6"/>
    </reaction>
</comment>
<dbReference type="InterPro" id="IPR004616">
    <property type="entry name" value="Leu/Phe-tRNA_Trfase"/>
</dbReference>
<comment type="catalytic activity">
    <reaction evidence="5 15">
        <text>L-phenylalanyl-tRNA(Phe) + an N-terminal L-alpha-aminoacyl-[protein] = an N-terminal L-phenylalanyl-L-alpha-aminoacyl-[protein] + tRNA(Phe)</text>
        <dbReference type="Rhea" id="RHEA:43632"/>
        <dbReference type="Rhea" id="RHEA-COMP:9668"/>
        <dbReference type="Rhea" id="RHEA-COMP:9699"/>
        <dbReference type="Rhea" id="RHEA-COMP:10636"/>
        <dbReference type="Rhea" id="RHEA-COMP:10637"/>
        <dbReference type="ChEBI" id="CHEBI:78442"/>
        <dbReference type="ChEBI" id="CHEBI:78531"/>
        <dbReference type="ChEBI" id="CHEBI:78597"/>
        <dbReference type="ChEBI" id="CHEBI:83561"/>
        <dbReference type="EC" id="2.3.2.6"/>
    </reaction>
</comment>
<dbReference type="InterPro" id="IPR042221">
    <property type="entry name" value="Leu/Phe-tRNA_Trfase_N"/>
</dbReference>
<dbReference type="EC" id="2.3.2.6" evidence="10 15"/>
<dbReference type="HAMAP" id="MF_00688">
    <property type="entry name" value="Leu_Phe_trans"/>
    <property type="match status" value="1"/>
</dbReference>
<dbReference type="STRING" id="702114.A1355_23235"/>
<evidence type="ECO:0000256" key="11">
    <source>
        <dbReference type="ARBA" id="ARBA00074372"/>
    </source>
</evidence>
<dbReference type="Proteomes" id="UP000077628">
    <property type="component" value="Unassembled WGS sequence"/>
</dbReference>
<reference evidence="17" key="1">
    <citation type="submission" date="2016-03" db="EMBL/GenBank/DDBJ databases">
        <authorList>
            <person name="Heylen K."/>
            <person name="De Vos P."/>
            <person name="Vekeman B."/>
        </authorList>
    </citation>
    <scope>NUCLEOTIDE SEQUENCE [LARGE SCALE GENOMIC DNA]</scope>
    <source>
        <strain evidence="17">R-45383</strain>
    </source>
</reference>
<dbReference type="FunFam" id="3.40.630.70:FF:000001">
    <property type="entry name" value="Leucyl/phenylalanyl-tRNA--protein transferase"/>
    <property type="match status" value="1"/>
</dbReference>
<organism evidence="16 17">
    <name type="scientific">Methylomonas koyamae</name>
    <dbReference type="NCBI Taxonomy" id="702114"/>
    <lineage>
        <taxon>Bacteria</taxon>
        <taxon>Pseudomonadati</taxon>
        <taxon>Pseudomonadota</taxon>
        <taxon>Gammaproteobacteria</taxon>
        <taxon>Methylococcales</taxon>
        <taxon>Methylococcaceae</taxon>
        <taxon>Methylomonas</taxon>
    </lineage>
</organism>
<comment type="caution">
    <text evidence="16">The sequence shown here is derived from an EMBL/GenBank/DDBJ whole genome shotgun (WGS) entry which is preliminary data.</text>
</comment>
<evidence type="ECO:0000256" key="8">
    <source>
        <dbReference type="ARBA" id="ARBA00054043"/>
    </source>
</evidence>
<dbReference type="EMBL" id="LUUK01000097">
    <property type="protein sequence ID" value="OAI21524.1"/>
    <property type="molecule type" value="Genomic_DNA"/>
</dbReference>
<dbReference type="PANTHER" id="PTHR30098">
    <property type="entry name" value="LEUCYL/PHENYLALANYL-TRNA--PROTEIN TRANSFERASE"/>
    <property type="match status" value="1"/>
</dbReference>
<dbReference type="InterPro" id="IPR016181">
    <property type="entry name" value="Acyl_CoA_acyltransferase"/>
</dbReference>
<keyword evidence="17" id="KW-1185">Reference proteome</keyword>
<dbReference type="AlphaFoldDB" id="A0A177NV54"/>
<comment type="function">
    <text evidence="8 15">Functions in the N-end rule pathway of protein degradation where it conjugates Leu, Phe and, less efficiently, Met from aminoacyl-tRNAs to the N-termini of proteins containing an N-terminal arginine or lysine.</text>
</comment>
<evidence type="ECO:0000256" key="12">
    <source>
        <dbReference type="ARBA" id="ARBA00077136"/>
    </source>
</evidence>
<evidence type="ECO:0000256" key="1">
    <source>
        <dbReference type="ARBA" id="ARBA00004496"/>
    </source>
</evidence>
<comment type="subcellular location">
    <subcellularLocation>
        <location evidence="1 15">Cytoplasm</location>
    </subcellularLocation>
</comment>
<keyword evidence="3 15" id="KW-0808">Transferase</keyword>
<evidence type="ECO:0000313" key="16">
    <source>
        <dbReference type="EMBL" id="OAI21524.1"/>
    </source>
</evidence>
<evidence type="ECO:0000256" key="4">
    <source>
        <dbReference type="ARBA" id="ARBA00023315"/>
    </source>
</evidence>
<protein>
    <recommendedName>
        <fullName evidence="11 15">Leucyl/phenylalanyl-tRNA--protein transferase</fullName>
        <ecNumber evidence="10 15">2.3.2.6</ecNumber>
    </recommendedName>
    <alternativeName>
        <fullName evidence="12 15">L/F-transferase</fullName>
    </alternativeName>
    <alternativeName>
        <fullName evidence="13 15">Leucyltransferase</fullName>
    </alternativeName>
    <alternativeName>
        <fullName evidence="14 15">Phenyalanyltransferase</fullName>
    </alternativeName>
</protein>
<dbReference type="Gene3D" id="3.30.70.3550">
    <property type="entry name" value="Leucyl/phenylalanyl-tRNA-protein transferase, N-terminal domain"/>
    <property type="match status" value="1"/>
</dbReference>